<reference evidence="2 3" key="1">
    <citation type="journal article" date="2015" name="Plant Cell">
        <title>Oil accumulation by the oleaginous diatom Fistulifera solaris as revealed by the genome and transcriptome.</title>
        <authorList>
            <person name="Tanaka T."/>
            <person name="Maeda Y."/>
            <person name="Veluchamy A."/>
            <person name="Tanaka M."/>
            <person name="Abida H."/>
            <person name="Marechal E."/>
            <person name="Bowler C."/>
            <person name="Muto M."/>
            <person name="Sunaga Y."/>
            <person name="Tanaka M."/>
            <person name="Yoshino T."/>
            <person name="Taniguchi T."/>
            <person name="Fukuda Y."/>
            <person name="Nemoto M."/>
            <person name="Matsumoto M."/>
            <person name="Wong P.S."/>
            <person name="Aburatani S."/>
            <person name="Fujibuchi W."/>
        </authorList>
    </citation>
    <scope>NUCLEOTIDE SEQUENCE [LARGE SCALE GENOMIC DNA]</scope>
    <source>
        <strain evidence="2 3">JPCC DA0580</strain>
    </source>
</reference>
<protein>
    <recommendedName>
        <fullName evidence="1">BTB domain-containing protein</fullName>
    </recommendedName>
</protein>
<sequence length="319" mass="36968">MQDDQPKWRDDPVDLFSDWKIEIISFNDEGVETTDTYHVHKNFLAHGSRRSKYFFRLFRSEESFTENQASTSRIDLDPLAAQAFPVLLDFVYGSNLSITSQTATALHHLGEYFEIRPLQDTSFEFCQHDMSLDNLHAYYASAKQLHDDNVMNLIVDYLRLKISKLSPTNPIVLQSSPDLWLRVLGLDDRREKIEFKDTILLSQIIAKMCMSQSEAPMDAKTFYTFTNLLTSIHSNAALDLCELDDRYSLGDDDDESDLSALQQLCVDALSANWTDRNKWNDEQFDKMKYRKPKFIVKVLRQTVSDATSKLPRKSHYADY</sequence>
<dbReference type="InterPro" id="IPR051481">
    <property type="entry name" value="BTB-POZ/Galectin-3-binding"/>
</dbReference>
<organism evidence="2 3">
    <name type="scientific">Fistulifera solaris</name>
    <name type="common">Oleaginous diatom</name>
    <dbReference type="NCBI Taxonomy" id="1519565"/>
    <lineage>
        <taxon>Eukaryota</taxon>
        <taxon>Sar</taxon>
        <taxon>Stramenopiles</taxon>
        <taxon>Ochrophyta</taxon>
        <taxon>Bacillariophyta</taxon>
        <taxon>Bacillariophyceae</taxon>
        <taxon>Bacillariophycidae</taxon>
        <taxon>Naviculales</taxon>
        <taxon>Naviculaceae</taxon>
        <taxon>Fistulifera</taxon>
    </lineage>
</organism>
<dbReference type="PANTHER" id="PTHR24410:SF23">
    <property type="entry name" value="BTB DOMAIN-CONTAINING PROTEIN-RELATED"/>
    <property type="match status" value="1"/>
</dbReference>
<dbReference type="SMART" id="SM00225">
    <property type="entry name" value="BTB"/>
    <property type="match status" value="1"/>
</dbReference>
<dbReference type="CDD" id="cd18186">
    <property type="entry name" value="BTB_POZ_ZBTB_KLHL-like"/>
    <property type="match status" value="1"/>
</dbReference>
<keyword evidence="3" id="KW-1185">Reference proteome</keyword>
<dbReference type="SUPFAM" id="SSF54695">
    <property type="entry name" value="POZ domain"/>
    <property type="match status" value="1"/>
</dbReference>
<dbReference type="Gene3D" id="3.30.710.10">
    <property type="entry name" value="Potassium Channel Kv1.1, Chain A"/>
    <property type="match status" value="1"/>
</dbReference>
<dbReference type="PROSITE" id="PS50097">
    <property type="entry name" value="BTB"/>
    <property type="match status" value="1"/>
</dbReference>
<dbReference type="Proteomes" id="UP000198406">
    <property type="component" value="Unassembled WGS sequence"/>
</dbReference>
<dbReference type="InterPro" id="IPR000210">
    <property type="entry name" value="BTB/POZ_dom"/>
</dbReference>
<proteinExistence type="predicted"/>
<accession>A0A1Z5JER0</accession>
<evidence type="ECO:0000259" key="1">
    <source>
        <dbReference type="PROSITE" id="PS50097"/>
    </source>
</evidence>
<dbReference type="Pfam" id="PF00651">
    <property type="entry name" value="BTB"/>
    <property type="match status" value="1"/>
</dbReference>
<evidence type="ECO:0000313" key="3">
    <source>
        <dbReference type="Proteomes" id="UP000198406"/>
    </source>
</evidence>
<evidence type="ECO:0000313" key="2">
    <source>
        <dbReference type="EMBL" id="GAX12495.1"/>
    </source>
</evidence>
<dbReference type="AlphaFoldDB" id="A0A1Z5JER0"/>
<name>A0A1Z5JER0_FISSO</name>
<dbReference type="EMBL" id="BDSP01000052">
    <property type="protein sequence ID" value="GAX12495.1"/>
    <property type="molecule type" value="Genomic_DNA"/>
</dbReference>
<dbReference type="PANTHER" id="PTHR24410">
    <property type="entry name" value="HL07962P-RELATED"/>
    <property type="match status" value="1"/>
</dbReference>
<comment type="caution">
    <text evidence="2">The sequence shown here is derived from an EMBL/GenBank/DDBJ whole genome shotgun (WGS) entry which is preliminary data.</text>
</comment>
<dbReference type="InterPro" id="IPR011333">
    <property type="entry name" value="SKP1/BTB/POZ_sf"/>
</dbReference>
<feature type="domain" description="BTB" evidence="1">
    <location>
        <begin position="17"/>
        <end position="100"/>
    </location>
</feature>
<dbReference type="InParanoid" id="A0A1Z5JER0"/>
<gene>
    <name evidence="2" type="ORF">FisN_24Hu070</name>
</gene>
<dbReference type="OrthoDB" id="48361at2759"/>